<dbReference type="PANTHER" id="PTHR43798:SF33">
    <property type="entry name" value="HYDROLASE, PUTATIVE (AFU_ORTHOLOGUE AFUA_2G14860)-RELATED"/>
    <property type="match status" value="1"/>
</dbReference>
<dbReference type="InterPro" id="IPR029058">
    <property type="entry name" value="AB_hydrolase_fold"/>
</dbReference>
<dbReference type="Proteomes" id="UP000253759">
    <property type="component" value="Unassembled WGS sequence"/>
</dbReference>
<dbReference type="InterPro" id="IPR000073">
    <property type="entry name" value="AB_hydrolase_1"/>
</dbReference>
<proteinExistence type="predicted"/>
<feature type="domain" description="AB hydrolase-1" evidence="1">
    <location>
        <begin position="22"/>
        <end position="153"/>
    </location>
</feature>
<dbReference type="GO" id="GO:0016787">
    <property type="term" value="F:hydrolase activity"/>
    <property type="evidence" value="ECO:0007669"/>
    <property type="project" value="UniProtKB-KW"/>
</dbReference>
<reference evidence="3" key="1">
    <citation type="submission" date="2018-07" db="EMBL/GenBank/DDBJ databases">
        <authorList>
            <person name="Liu B.-T."/>
            <person name="Du Z."/>
        </authorList>
    </citation>
    <scope>NUCLEOTIDE SEQUENCE [LARGE SCALE GENOMIC DNA]</scope>
    <source>
        <strain evidence="3">XYN52</strain>
    </source>
</reference>
<dbReference type="Pfam" id="PF00561">
    <property type="entry name" value="Abhydrolase_1"/>
    <property type="match status" value="1"/>
</dbReference>
<dbReference type="AlphaFoldDB" id="A0A369VZC5"/>
<dbReference type="PANTHER" id="PTHR43798">
    <property type="entry name" value="MONOACYLGLYCEROL LIPASE"/>
    <property type="match status" value="1"/>
</dbReference>
<keyword evidence="2" id="KW-0378">Hydrolase</keyword>
<dbReference type="SUPFAM" id="SSF53474">
    <property type="entry name" value="alpha/beta-Hydrolases"/>
    <property type="match status" value="1"/>
</dbReference>
<gene>
    <name evidence="2" type="ORF">DVH29_15590</name>
</gene>
<protein>
    <submittedName>
        <fullName evidence="2">Alpha/beta fold hydrolase</fullName>
    </submittedName>
</protein>
<keyword evidence="3" id="KW-1185">Reference proteome</keyword>
<comment type="caution">
    <text evidence="2">The sequence shown here is derived from an EMBL/GenBank/DDBJ whole genome shotgun (WGS) entry which is preliminary data.</text>
</comment>
<evidence type="ECO:0000259" key="1">
    <source>
        <dbReference type="Pfam" id="PF00561"/>
    </source>
</evidence>
<name>A0A369VZC5_9HYPH</name>
<accession>A0A369VZC5</accession>
<dbReference type="EMBL" id="QQNH01000044">
    <property type="protein sequence ID" value="RDE07658.1"/>
    <property type="molecule type" value="Genomic_DNA"/>
</dbReference>
<dbReference type="Gene3D" id="3.40.50.1820">
    <property type="entry name" value="alpha/beta hydrolase"/>
    <property type="match status" value="1"/>
</dbReference>
<evidence type="ECO:0000313" key="2">
    <source>
        <dbReference type="EMBL" id="RDE07658.1"/>
    </source>
</evidence>
<evidence type="ECO:0000313" key="3">
    <source>
        <dbReference type="Proteomes" id="UP000253759"/>
    </source>
</evidence>
<organism evidence="2 3">
    <name type="scientific">Pelagibacterium lacus</name>
    <dbReference type="NCBI Taxonomy" id="2282655"/>
    <lineage>
        <taxon>Bacteria</taxon>
        <taxon>Pseudomonadati</taxon>
        <taxon>Pseudomonadota</taxon>
        <taxon>Alphaproteobacteria</taxon>
        <taxon>Hyphomicrobiales</taxon>
        <taxon>Devosiaceae</taxon>
        <taxon>Pelagibacterium</taxon>
    </lineage>
</organism>
<sequence length="256" mass="28423">MPYINNNDIAVRYELAGDETKPPLILIFGISMSCEDWFELGYVAELASSFQIVCVDPRGHGASTRPLNSGDYALEKMASDIEAVISALSLKNPILWGYSLGAKIALAVAGRNPSAYRGLILGGLELHSVVDLDNDLVAETFAQGPQAWLSLWRQMFDVPRGMAERLAVSDTKALHALRRAEARWPSLAGTRDKIEVPVLLYAGEHCFFRDATARMVNQFPDGRYIEHPGRNHFDLMTESSWITRDVINSFTPPVTR</sequence>
<dbReference type="GO" id="GO:0016020">
    <property type="term" value="C:membrane"/>
    <property type="evidence" value="ECO:0007669"/>
    <property type="project" value="TreeGrafter"/>
</dbReference>
<dbReference type="InterPro" id="IPR050266">
    <property type="entry name" value="AB_hydrolase_sf"/>
</dbReference>